<protein>
    <recommendedName>
        <fullName evidence="4">Secreted protein</fullName>
    </recommendedName>
</protein>
<sequence length="72" mass="8398">MHYFMLFCMYLAISSWLEFPERALGLLLLLYSQAEVKTSAQCSQACDRYVLVCNIQLHALLHGHQHTYEICM</sequence>
<proteinExistence type="predicted"/>
<keyword evidence="3" id="KW-1185">Reference proteome</keyword>
<accession>A0AA35TTA5</accession>
<dbReference type="AlphaFoldDB" id="A0AA35TTA5"/>
<evidence type="ECO:0000313" key="2">
    <source>
        <dbReference type="EMBL" id="CAI8053789.1"/>
    </source>
</evidence>
<evidence type="ECO:0000256" key="1">
    <source>
        <dbReference type="SAM" id="SignalP"/>
    </source>
</evidence>
<dbReference type="Proteomes" id="UP001174909">
    <property type="component" value="Unassembled WGS sequence"/>
</dbReference>
<keyword evidence="1" id="KW-0732">Signal</keyword>
<feature type="signal peptide" evidence="1">
    <location>
        <begin position="1"/>
        <end position="25"/>
    </location>
</feature>
<reference evidence="2" key="1">
    <citation type="submission" date="2023-03" db="EMBL/GenBank/DDBJ databases">
        <authorList>
            <person name="Steffen K."/>
            <person name="Cardenas P."/>
        </authorList>
    </citation>
    <scope>NUCLEOTIDE SEQUENCE</scope>
</reference>
<evidence type="ECO:0000313" key="3">
    <source>
        <dbReference type="Proteomes" id="UP001174909"/>
    </source>
</evidence>
<evidence type="ECO:0008006" key="4">
    <source>
        <dbReference type="Google" id="ProtNLM"/>
    </source>
</evidence>
<gene>
    <name evidence="2" type="ORF">GBAR_LOCUS29388</name>
</gene>
<name>A0AA35TTA5_GEOBA</name>
<comment type="caution">
    <text evidence="2">The sequence shown here is derived from an EMBL/GenBank/DDBJ whole genome shotgun (WGS) entry which is preliminary data.</text>
</comment>
<dbReference type="EMBL" id="CASHTH010004124">
    <property type="protein sequence ID" value="CAI8053789.1"/>
    <property type="molecule type" value="Genomic_DNA"/>
</dbReference>
<organism evidence="2 3">
    <name type="scientific">Geodia barretti</name>
    <name type="common">Barrett's horny sponge</name>
    <dbReference type="NCBI Taxonomy" id="519541"/>
    <lineage>
        <taxon>Eukaryota</taxon>
        <taxon>Metazoa</taxon>
        <taxon>Porifera</taxon>
        <taxon>Demospongiae</taxon>
        <taxon>Heteroscleromorpha</taxon>
        <taxon>Tetractinellida</taxon>
        <taxon>Astrophorina</taxon>
        <taxon>Geodiidae</taxon>
        <taxon>Geodia</taxon>
    </lineage>
</organism>
<feature type="chain" id="PRO_5041342262" description="Secreted protein" evidence="1">
    <location>
        <begin position="26"/>
        <end position="72"/>
    </location>
</feature>